<proteinExistence type="predicted"/>
<organism evidence="1 2">
    <name type="scientific">Mariniradius sediminis</name>
    <dbReference type="NCBI Taxonomy" id="2909237"/>
    <lineage>
        <taxon>Bacteria</taxon>
        <taxon>Pseudomonadati</taxon>
        <taxon>Bacteroidota</taxon>
        <taxon>Cytophagia</taxon>
        <taxon>Cytophagales</taxon>
        <taxon>Cyclobacteriaceae</taxon>
        <taxon>Mariniradius</taxon>
    </lineage>
</organism>
<accession>A0ABS9BTM0</accession>
<protein>
    <submittedName>
        <fullName evidence="1">TerB family tellurite resistance protein</fullName>
    </submittedName>
</protein>
<dbReference type="CDD" id="cd07177">
    <property type="entry name" value="terB_like"/>
    <property type="match status" value="1"/>
</dbReference>
<dbReference type="RefSeq" id="WP_234861414.1">
    <property type="nucleotide sequence ID" value="NZ_JAKEVZ010000007.1"/>
</dbReference>
<sequence length="168" mass="19444">MADKTAYNNLKGLLEGIAADGRISSNEFQALKSWCQTHQQLAEEKKVFGLFHKKILKIVSDGKVTSEEIGEMKQILNKYEYYFNLSVDLKADLHFLQGICYGIMADGDINKYELHMLKQWLADNAPIRTTKPFDEIYGIIESVLEDGMIDDEEYKKLQTYFKEFIKLE</sequence>
<name>A0ABS9BTM0_9BACT</name>
<dbReference type="Proteomes" id="UP001201449">
    <property type="component" value="Unassembled WGS sequence"/>
</dbReference>
<comment type="caution">
    <text evidence="1">The sequence shown here is derived from an EMBL/GenBank/DDBJ whole genome shotgun (WGS) entry which is preliminary data.</text>
</comment>
<dbReference type="SUPFAM" id="SSF158682">
    <property type="entry name" value="TerB-like"/>
    <property type="match status" value="1"/>
</dbReference>
<gene>
    <name evidence="1" type="ORF">L0U89_10115</name>
</gene>
<evidence type="ECO:0000313" key="1">
    <source>
        <dbReference type="EMBL" id="MCF1751423.1"/>
    </source>
</evidence>
<dbReference type="EMBL" id="JAKEVZ010000007">
    <property type="protein sequence ID" value="MCF1751423.1"/>
    <property type="molecule type" value="Genomic_DNA"/>
</dbReference>
<keyword evidence="2" id="KW-1185">Reference proteome</keyword>
<reference evidence="1 2" key="1">
    <citation type="submission" date="2022-01" db="EMBL/GenBank/DDBJ databases">
        <title>Mariniradius saccharolyticus sp. nov., isolated from sediment of a river.</title>
        <authorList>
            <person name="Liu H."/>
        </authorList>
    </citation>
    <scope>NUCLEOTIDE SEQUENCE [LARGE SCALE GENOMIC DNA]</scope>
    <source>
        <strain evidence="1 2">RY-2</strain>
    </source>
</reference>
<evidence type="ECO:0000313" key="2">
    <source>
        <dbReference type="Proteomes" id="UP001201449"/>
    </source>
</evidence>
<dbReference type="InterPro" id="IPR029024">
    <property type="entry name" value="TerB-like"/>
</dbReference>